<keyword evidence="2" id="KW-1185">Reference proteome</keyword>
<name>A0A8X6IC43_9ARAC</name>
<dbReference type="EMBL" id="BMAV01025240">
    <property type="protein sequence ID" value="GFS39880.1"/>
    <property type="molecule type" value="Genomic_DNA"/>
</dbReference>
<gene>
    <name evidence="1" type="ORF">TNIN_34031</name>
</gene>
<evidence type="ECO:0000313" key="1">
    <source>
        <dbReference type="EMBL" id="GFS39880.1"/>
    </source>
</evidence>
<dbReference type="Proteomes" id="UP000886998">
    <property type="component" value="Unassembled WGS sequence"/>
</dbReference>
<proteinExistence type="predicted"/>
<protein>
    <submittedName>
        <fullName evidence="1">Uncharacterized protein</fullName>
    </submittedName>
</protein>
<sequence length="90" mass="10325">MSWSCTCTRCSSRSTWLENPFFTKHCFSAVRKLPYWSAGKGQRSHLDSPQLPRCAVALHYFSHRSRCAISVMCSATEIPSSSSREQCWHH</sequence>
<comment type="caution">
    <text evidence="1">The sequence shown here is derived from an EMBL/GenBank/DDBJ whole genome shotgun (WGS) entry which is preliminary data.</text>
</comment>
<dbReference type="AlphaFoldDB" id="A0A8X6IC43"/>
<organism evidence="1 2">
    <name type="scientific">Trichonephila inaurata madagascariensis</name>
    <dbReference type="NCBI Taxonomy" id="2747483"/>
    <lineage>
        <taxon>Eukaryota</taxon>
        <taxon>Metazoa</taxon>
        <taxon>Ecdysozoa</taxon>
        <taxon>Arthropoda</taxon>
        <taxon>Chelicerata</taxon>
        <taxon>Arachnida</taxon>
        <taxon>Araneae</taxon>
        <taxon>Araneomorphae</taxon>
        <taxon>Entelegynae</taxon>
        <taxon>Araneoidea</taxon>
        <taxon>Nephilidae</taxon>
        <taxon>Trichonephila</taxon>
        <taxon>Trichonephila inaurata</taxon>
    </lineage>
</organism>
<reference evidence="1" key="1">
    <citation type="submission" date="2020-08" db="EMBL/GenBank/DDBJ databases">
        <title>Multicomponent nature underlies the extraordinary mechanical properties of spider dragline silk.</title>
        <authorList>
            <person name="Kono N."/>
            <person name="Nakamura H."/>
            <person name="Mori M."/>
            <person name="Yoshida Y."/>
            <person name="Ohtoshi R."/>
            <person name="Malay A.D."/>
            <person name="Moran D.A.P."/>
            <person name="Tomita M."/>
            <person name="Numata K."/>
            <person name="Arakawa K."/>
        </authorList>
    </citation>
    <scope>NUCLEOTIDE SEQUENCE</scope>
</reference>
<accession>A0A8X6IC43</accession>
<evidence type="ECO:0000313" key="2">
    <source>
        <dbReference type="Proteomes" id="UP000886998"/>
    </source>
</evidence>